<organism evidence="1">
    <name type="scientific">Zea mays</name>
    <name type="common">Maize</name>
    <dbReference type="NCBI Taxonomy" id="4577"/>
    <lineage>
        <taxon>Eukaryota</taxon>
        <taxon>Viridiplantae</taxon>
        <taxon>Streptophyta</taxon>
        <taxon>Embryophyta</taxon>
        <taxon>Tracheophyta</taxon>
        <taxon>Spermatophyta</taxon>
        <taxon>Magnoliopsida</taxon>
        <taxon>Liliopsida</taxon>
        <taxon>Poales</taxon>
        <taxon>Poaceae</taxon>
        <taxon>PACMAD clade</taxon>
        <taxon>Panicoideae</taxon>
        <taxon>Andropogonodae</taxon>
        <taxon>Andropogoneae</taxon>
        <taxon>Tripsacinae</taxon>
        <taxon>Zea</taxon>
    </lineage>
</organism>
<sequence>MRAKNFYSAVSRGLLQRGQPQASCWTIHSSAIQVTTTNMVPYIHLQGLKSMIQLTVQETTGQLRRVTQT</sequence>
<evidence type="ECO:0000313" key="1">
    <source>
        <dbReference type="EMBL" id="ACF86725.1"/>
    </source>
</evidence>
<proteinExistence type="evidence at transcript level"/>
<name>B4FX82_MAIZE</name>
<accession>B4FX82</accession>
<dbReference type="AlphaFoldDB" id="B4FX82"/>
<dbReference type="EMBL" id="BT041720">
    <property type="protein sequence ID" value="ACF86725.1"/>
    <property type="molecule type" value="mRNA"/>
</dbReference>
<reference evidence="1" key="1">
    <citation type="journal article" date="2009" name="PLoS Genet.">
        <title>Sequencing, mapping, and analysis of 27,455 maize full-length cDNAs.</title>
        <authorList>
            <person name="Soderlund C."/>
            <person name="Descour A."/>
            <person name="Kudrna D."/>
            <person name="Bomhoff M."/>
            <person name="Boyd L."/>
            <person name="Currie J."/>
            <person name="Angelova A."/>
            <person name="Collura K."/>
            <person name="Wissotski M."/>
            <person name="Ashley E."/>
            <person name="Morrow D."/>
            <person name="Fernandes J."/>
            <person name="Walbot V."/>
            <person name="Yu Y."/>
        </authorList>
    </citation>
    <scope>NUCLEOTIDE SEQUENCE</scope>
    <source>
        <strain evidence="1">B73</strain>
    </source>
</reference>
<protein>
    <submittedName>
        <fullName evidence="1">Uncharacterized protein</fullName>
    </submittedName>
</protein>